<feature type="region of interest" description="Disordered" evidence="2">
    <location>
        <begin position="236"/>
        <end position="261"/>
    </location>
</feature>
<protein>
    <submittedName>
        <fullName evidence="3">Erythrocyte binding protein, putative</fullName>
    </submittedName>
</protein>
<feature type="coiled-coil region" evidence="1">
    <location>
        <begin position="65"/>
        <end position="125"/>
    </location>
</feature>
<dbReference type="KEGG" id="tva:4773014"/>
<dbReference type="PANTHER" id="PTHR47026">
    <property type="entry name" value="PIGMENTOSA GTPASE REGULATOR-LIKE PROTEIN, PUTATIVE-RELATED"/>
    <property type="match status" value="1"/>
</dbReference>
<reference evidence="3" key="1">
    <citation type="submission" date="2006-10" db="EMBL/GenBank/DDBJ databases">
        <authorList>
            <person name="Amadeo P."/>
            <person name="Zhao Q."/>
            <person name="Wortman J."/>
            <person name="Fraser-Liggett C."/>
            <person name="Carlton J."/>
        </authorList>
    </citation>
    <scope>NUCLEOTIDE SEQUENCE</scope>
    <source>
        <strain evidence="3">G3</strain>
    </source>
</reference>
<feature type="region of interest" description="Disordered" evidence="2">
    <location>
        <begin position="296"/>
        <end position="322"/>
    </location>
</feature>
<gene>
    <name evidence="3" type="ORF">TVAG_019150</name>
</gene>
<accession>A2DWY8</accession>
<evidence type="ECO:0000256" key="2">
    <source>
        <dbReference type="SAM" id="MobiDB-lite"/>
    </source>
</evidence>
<dbReference type="VEuPathDB" id="TrichDB:TVAG_019150"/>
<evidence type="ECO:0000313" key="4">
    <source>
        <dbReference type="Proteomes" id="UP000001542"/>
    </source>
</evidence>
<keyword evidence="4" id="KW-1185">Reference proteome</keyword>
<sequence>MDPPESDVIRSLLNGKISLQDNTPELRLKLRQYLNTCSSLLWIAEAEYITKVLDSFEIYEIPSPEAKIEERINNINSETQKIEEEYQKKKKQIEEERDSVFQQEAKEYSEQVAALDEKFNNQDELLKIAKPSKKLLDLKCRAKRALELRHFAEAQNINDQAVILEEKESKAAMKKIQQKYYDQDNKLKRDFATRHSVTEKKYNYILTKFEEDYKAQIEAQKKAKVVAKISSETRNTMKKITSSPKSPKLSKSEKEKIVREEPSKAVAESSFFATGRLTIRAPKLLDRSSDIKIIQQMASQMSNGKSKRDLDVSSAYSNISHQ</sequence>
<evidence type="ECO:0000256" key="1">
    <source>
        <dbReference type="SAM" id="Coils"/>
    </source>
</evidence>
<dbReference type="VEuPathDB" id="TrichDB:TVAGG3_0184740"/>
<keyword evidence="1" id="KW-0175">Coiled coil</keyword>
<dbReference type="PANTHER" id="PTHR47026:SF2">
    <property type="entry name" value="FLAGELLAR ASSOCIATED PROTEIN"/>
    <property type="match status" value="1"/>
</dbReference>
<dbReference type="AlphaFoldDB" id="A2DWY8"/>
<proteinExistence type="predicted"/>
<evidence type="ECO:0000313" key="3">
    <source>
        <dbReference type="EMBL" id="EAY15015.1"/>
    </source>
</evidence>
<dbReference type="SMR" id="A2DWY8"/>
<dbReference type="InParanoid" id="A2DWY8"/>
<organism evidence="3 4">
    <name type="scientific">Trichomonas vaginalis (strain ATCC PRA-98 / G3)</name>
    <dbReference type="NCBI Taxonomy" id="412133"/>
    <lineage>
        <taxon>Eukaryota</taxon>
        <taxon>Metamonada</taxon>
        <taxon>Parabasalia</taxon>
        <taxon>Trichomonadida</taxon>
        <taxon>Trichomonadidae</taxon>
        <taxon>Trichomonas</taxon>
    </lineage>
</organism>
<reference evidence="3" key="2">
    <citation type="journal article" date="2007" name="Science">
        <title>Draft genome sequence of the sexually transmitted pathogen Trichomonas vaginalis.</title>
        <authorList>
            <person name="Carlton J.M."/>
            <person name="Hirt R.P."/>
            <person name="Silva J.C."/>
            <person name="Delcher A.L."/>
            <person name="Schatz M."/>
            <person name="Zhao Q."/>
            <person name="Wortman J.R."/>
            <person name="Bidwell S.L."/>
            <person name="Alsmark U.C.M."/>
            <person name="Besteiro S."/>
            <person name="Sicheritz-Ponten T."/>
            <person name="Noel C.J."/>
            <person name="Dacks J.B."/>
            <person name="Foster P.G."/>
            <person name="Simillion C."/>
            <person name="Van de Peer Y."/>
            <person name="Miranda-Saavedra D."/>
            <person name="Barton G.J."/>
            <person name="Westrop G.D."/>
            <person name="Mueller S."/>
            <person name="Dessi D."/>
            <person name="Fiori P.L."/>
            <person name="Ren Q."/>
            <person name="Paulsen I."/>
            <person name="Zhang H."/>
            <person name="Bastida-Corcuera F.D."/>
            <person name="Simoes-Barbosa A."/>
            <person name="Brown M.T."/>
            <person name="Hayes R.D."/>
            <person name="Mukherjee M."/>
            <person name="Okumura C.Y."/>
            <person name="Schneider R."/>
            <person name="Smith A.J."/>
            <person name="Vanacova S."/>
            <person name="Villalvazo M."/>
            <person name="Haas B.J."/>
            <person name="Pertea M."/>
            <person name="Feldblyum T.V."/>
            <person name="Utterback T.R."/>
            <person name="Shu C.L."/>
            <person name="Osoegawa K."/>
            <person name="de Jong P.J."/>
            <person name="Hrdy I."/>
            <person name="Horvathova L."/>
            <person name="Zubacova Z."/>
            <person name="Dolezal P."/>
            <person name="Malik S.B."/>
            <person name="Logsdon J.M. Jr."/>
            <person name="Henze K."/>
            <person name="Gupta A."/>
            <person name="Wang C.C."/>
            <person name="Dunne R.L."/>
            <person name="Upcroft J.A."/>
            <person name="Upcroft P."/>
            <person name="White O."/>
            <person name="Salzberg S.L."/>
            <person name="Tang P."/>
            <person name="Chiu C.-H."/>
            <person name="Lee Y.-S."/>
            <person name="Embley T.M."/>
            <person name="Coombs G.H."/>
            <person name="Mottram J.C."/>
            <person name="Tachezy J."/>
            <person name="Fraser-Liggett C.M."/>
            <person name="Johnson P.J."/>
        </authorList>
    </citation>
    <scope>NUCLEOTIDE SEQUENCE [LARGE SCALE GENOMIC DNA]</scope>
    <source>
        <strain evidence="3">G3</strain>
    </source>
</reference>
<name>A2DWY8_TRIV3</name>
<feature type="compositionally biased region" description="Basic and acidic residues" evidence="2">
    <location>
        <begin position="250"/>
        <end position="261"/>
    </location>
</feature>
<dbReference type="EMBL" id="DS113261">
    <property type="protein sequence ID" value="EAY15015.1"/>
    <property type="molecule type" value="Genomic_DNA"/>
</dbReference>
<feature type="compositionally biased region" description="Low complexity" evidence="2">
    <location>
        <begin position="238"/>
        <end position="249"/>
    </location>
</feature>
<dbReference type="Proteomes" id="UP000001542">
    <property type="component" value="Unassembled WGS sequence"/>
</dbReference>